<dbReference type="AlphaFoldDB" id="Q1Z876"/>
<dbReference type="GO" id="GO:0016020">
    <property type="term" value="C:membrane"/>
    <property type="evidence" value="ECO:0007669"/>
    <property type="project" value="TreeGrafter"/>
</dbReference>
<dbReference type="EMBL" id="AAPH01000003">
    <property type="protein sequence ID" value="EAS44637.1"/>
    <property type="molecule type" value="Genomic_DNA"/>
</dbReference>
<evidence type="ECO:0000256" key="1">
    <source>
        <dbReference type="SAM" id="Phobius"/>
    </source>
</evidence>
<dbReference type="GO" id="GO:0000271">
    <property type="term" value="P:polysaccharide biosynthetic process"/>
    <property type="evidence" value="ECO:0007669"/>
    <property type="project" value="TreeGrafter"/>
</dbReference>
<keyword evidence="1" id="KW-0472">Membrane</keyword>
<dbReference type="GO" id="GO:0016747">
    <property type="term" value="F:acyltransferase activity, transferring groups other than amino-acyl groups"/>
    <property type="evidence" value="ECO:0007669"/>
    <property type="project" value="InterPro"/>
</dbReference>
<feature type="transmembrane region" description="Helical" evidence="1">
    <location>
        <begin position="258"/>
        <end position="282"/>
    </location>
</feature>
<feature type="transmembrane region" description="Helical" evidence="1">
    <location>
        <begin position="294"/>
        <end position="314"/>
    </location>
</feature>
<keyword evidence="1" id="KW-0812">Transmembrane</keyword>
<evidence type="ECO:0000313" key="4">
    <source>
        <dbReference type="Proteomes" id="UP000003789"/>
    </source>
</evidence>
<dbReference type="PANTHER" id="PTHR23028:SF53">
    <property type="entry name" value="ACYL_TRANSF_3 DOMAIN-CONTAINING PROTEIN"/>
    <property type="match status" value="1"/>
</dbReference>
<name>Q1Z876_9GAMM</name>
<feature type="transmembrane region" description="Helical" evidence="1">
    <location>
        <begin position="7"/>
        <end position="26"/>
    </location>
</feature>
<keyword evidence="1" id="KW-1133">Transmembrane helix</keyword>
<feature type="transmembrane region" description="Helical" evidence="1">
    <location>
        <begin position="78"/>
        <end position="95"/>
    </location>
</feature>
<feature type="transmembrane region" description="Helical" evidence="1">
    <location>
        <begin position="158"/>
        <end position="175"/>
    </location>
</feature>
<dbReference type="RefSeq" id="WP_006232907.1">
    <property type="nucleotide sequence ID" value="NZ_CH724136.1"/>
</dbReference>
<sequence>MLNSLQVLRALAAWLVVLQHIVQSYYYGTDNIFSWVAKLGNFGVDIFFVLSGYIMALTASNHVTGGGGFLFKRLKRVVPVYWFYTLVLIICVMILPKHTYLADWNISSLVKSLLFIPHENENGFGIFPVLYVGWTLIFEMFFYLVLSSTLFLNKKFSVILASFILMILMIFNVPFLGHNSLLFVEFIFGMFLFYHINRAKFSSVEYIMILLISFISASIVFYYGAFSILLKSILAVVVMFTFLYNEGFFRKESLIIGFFIKLGGYSYSTYLCHVIVIGWFYALSESYQFFTDEISIFGIITVTFLLSKFSFYLIESNKKINRLGIVENETIKI</sequence>
<dbReference type="InterPro" id="IPR050879">
    <property type="entry name" value="Acyltransferase_3"/>
</dbReference>
<comment type="caution">
    <text evidence="3">The sequence shown here is derived from an EMBL/GenBank/DDBJ whole genome shotgun (WGS) entry which is preliminary data.</text>
</comment>
<keyword evidence="3" id="KW-0808">Transferase</keyword>
<feature type="transmembrane region" description="Helical" evidence="1">
    <location>
        <begin position="181"/>
        <end position="197"/>
    </location>
</feature>
<dbReference type="InterPro" id="IPR002656">
    <property type="entry name" value="Acyl_transf_3_dom"/>
</dbReference>
<evidence type="ECO:0000313" key="3">
    <source>
        <dbReference type="EMBL" id="EAS44637.1"/>
    </source>
</evidence>
<dbReference type="HOGENOM" id="CLU_005679_2_0_6"/>
<protein>
    <submittedName>
        <fullName evidence="3">Acetyltransferase Act, putative</fullName>
    </submittedName>
</protein>
<reference evidence="3 4" key="1">
    <citation type="submission" date="2006-03" db="EMBL/GenBank/DDBJ databases">
        <authorList>
            <person name="Bartlett D.H."/>
            <person name="Valle G."/>
            <person name="Lauro F.M."/>
            <person name="Vezzi A."/>
            <person name="Simonato F."/>
            <person name="Eloe E."/>
            <person name="Vitulo N."/>
            <person name="Stratton T.K."/>
            <person name="D'angelo M."/>
            <person name="Ferriera S."/>
            <person name="Johnson J."/>
            <person name="Kravitz S."/>
            <person name="Beeson K."/>
            <person name="Sutton G."/>
            <person name="Rogers Y."/>
            <person name="Friedman R."/>
            <person name="Frazier M."/>
            <person name="Venter J.C."/>
        </authorList>
    </citation>
    <scope>NUCLEOTIDE SEQUENCE [LARGE SCALE GENOMIC DNA]</scope>
    <source>
        <strain evidence="3 4">3TCK</strain>
    </source>
</reference>
<organism evidence="3 4">
    <name type="scientific">Photobacterium profundum 3TCK</name>
    <dbReference type="NCBI Taxonomy" id="314280"/>
    <lineage>
        <taxon>Bacteria</taxon>
        <taxon>Pseudomonadati</taxon>
        <taxon>Pseudomonadota</taxon>
        <taxon>Gammaproteobacteria</taxon>
        <taxon>Vibrionales</taxon>
        <taxon>Vibrionaceae</taxon>
        <taxon>Photobacterium</taxon>
    </lineage>
</organism>
<feature type="domain" description="Acyltransferase 3" evidence="2">
    <location>
        <begin position="3"/>
        <end position="309"/>
    </location>
</feature>
<accession>Q1Z876</accession>
<feature type="transmembrane region" description="Helical" evidence="1">
    <location>
        <begin position="228"/>
        <end position="246"/>
    </location>
</feature>
<gene>
    <name evidence="3" type="ORF">P3TCK_26727</name>
</gene>
<dbReference type="Pfam" id="PF01757">
    <property type="entry name" value="Acyl_transf_3"/>
    <property type="match status" value="1"/>
</dbReference>
<feature type="transmembrane region" description="Helical" evidence="1">
    <location>
        <begin position="204"/>
        <end position="222"/>
    </location>
</feature>
<feature type="transmembrane region" description="Helical" evidence="1">
    <location>
        <begin position="46"/>
        <end position="71"/>
    </location>
</feature>
<feature type="transmembrane region" description="Helical" evidence="1">
    <location>
        <begin position="124"/>
        <end position="146"/>
    </location>
</feature>
<dbReference type="Proteomes" id="UP000003789">
    <property type="component" value="Unassembled WGS sequence"/>
</dbReference>
<evidence type="ECO:0000259" key="2">
    <source>
        <dbReference type="Pfam" id="PF01757"/>
    </source>
</evidence>
<dbReference type="PANTHER" id="PTHR23028">
    <property type="entry name" value="ACETYLTRANSFERASE"/>
    <property type="match status" value="1"/>
</dbReference>
<dbReference type="OrthoDB" id="9767863at2"/>
<proteinExistence type="predicted"/>